<keyword evidence="5 8" id="KW-0812">Transmembrane</keyword>
<dbReference type="InterPro" id="IPR037185">
    <property type="entry name" value="EmrE-like"/>
</dbReference>
<keyword evidence="6 8" id="KW-1133">Transmembrane helix</keyword>
<evidence type="ECO:0000256" key="6">
    <source>
        <dbReference type="ARBA" id="ARBA00022989"/>
    </source>
</evidence>
<feature type="transmembrane region" description="Helical" evidence="8">
    <location>
        <begin position="175"/>
        <end position="195"/>
    </location>
</feature>
<dbReference type="NCBIfam" id="TIGR00688">
    <property type="entry name" value="rarD"/>
    <property type="match status" value="1"/>
</dbReference>
<evidence type="ECO:0000256" key="7">
    <source>
        <dbReference type="ARBA" id="ARBA00023136"/>
    </source>
</evidence>
<accession>A0ABU3REX5</accession>
<keyword evidence="11" id="KW-1185">Reference proteome</keyword>
<evidence type="ECO:0000313" key="11">
    <source>
        <dbReference type="Proteomes" id="UP001260980"/>
    </source>
</evidence>
<feature type="transmembrane region" description="Helical" evidence="8">
    <location>
        <begin position="5"/>
        <end position="22"/>
    </location>
</feature>
<feature type="transmembrane region" description="Helical" evidence="8">
    <location>
        <begin position="147"/>
        <end position="163"/>
    </location>
</feature>
<dbReference type="PANTHER" id="PTHR22911:SF137">
    <property type="entry name" value="SOLUTE CARRIER FAMILY 35 MEMBER G2-RELATED"/>
    <property type="match status" value="1"/>
</dbReference>
<dbReference type="RefSeq" id="WP_315952998.1">
    <property type="nucleotide sequence ID" value="NZ_JAWCUD010000005.1"/>
</dbReference>
<evidence type="ECO:0000256" key="5">
    <source>
        <dbReference type="ARBA" id="ARBA00022692"/>
    </source>
</evidence>
<feature type="domain" description="EamA" evidence="9">
    <location>
        <begin position="3"/>
        <end position="139"/>
    </location>
</feature>
<evidence type="ECO:0000256" key="3">
    <source>
        <dbReference type="ARBA" id="ARBA00022448"/>
    </source>
</evidence>
<dbReference type="InterPro" id="IPR000620">
    <property type="entry name" value="EamA_dom"/>
</dbReference>
<feature type="transmembrane region" description="Helical" evidence="8">
    <location>
        <begin position="238"/>
        <end position="257"/>
    </location>
</feature>
<feature type="transmembrane region" description="Helical" evidence="8">
    <location>
        <begin position="100"/>
        <end position="117"/>
    </location>
</feature>
<dbReference type="PANTHER" id="PTHR22911">
    <property type="entry name" value="ACYL-MALONYL CONDENSING ENZYME-RELATED"/>
    <property type="match status" value="1"/>
</dbReference>
<sequence>MKKGLWYAIIAYIAWGLLPVYWRSFESLLAGEILAHRVIWSFVFMGLLLLVGRGKMAQLRNMFTNRKTLLVVAASSILISSNWLIFIWAVNNGHVIETSIGYYITPLFNVMLAVLFLREKPNFSQWIAVALAGAGVLVATIDYGRFPWVSLSLAASFGVYSLVKKKVSYEASVGLAGETAFVFPIAVAYIVYLHFTHHEAAWSLPTVSFVLLLLSGAVTALPLLWFAKAAARLPLSMLGFIQYIGPSITLLLSIFVFKEKFSPVLFISFSLIWAALIVYALASMRVARTNAATTAAASAAEAG</sequence>
<dbReference type="SUPFAM" id="SSF103481">
    <property type="entry name" value="Multidrug resistance efflux transporter EmrE"/>
    <property type="match status" value="2"/>
</dbReference>
<evidence type="ECO:0000259" key="9">
    <source>
        <dbReference type="Pfam" id="PF00892"/>
    </source>
</evidence>
<feature type="transmembrane region" description="Helical" evidence="8">
    <location>
        <begin position="124"/>
        <end position="141"/>
    </location>
</feature>
<keyword evidence="3" id="KW-0813">Transport</keyword>
<proteinExistence type="inferred from homology"/>
<dbReference type="EMBL" id="JAWCUD010000005">
    <property type="protein sequence ID" value="MDU0202804.1"/>
    <property type="molecule type" value="Genomic_DNA"/>
</dbReference>
<protein>
    <submittedName>
        <fullName evidence="10">EamA family transporter RarD</fullName>
    </submittedName>
</protein>
<organism evidence="10 11">
    <name type="scientific">Paenibacillus violae</name>
    <dbReference type="NCBI Taxonomy" id="3077234"/>
    <lineage>
        <taxon>Bacteria</taxon>
        <taxon>Bacillati</taxon>
        <taxon>Bacillota</taxon>
        <taxon>Bacilli</taxon>
        <taxon>Bacillales</taxon>
        <taxon>Paenibacillaceae</taxon>
        <taxon>Paenibacillus</taxon>
    </lineage>
</organism>
<evidence type="ECO:0000313" key="10">
    <source>
        <dbReference type="EMBL" id="MDU0202804.1"/>
    </source>
</evidence>
<evidence type="ECO:0000256" key="2">
    <source>
        <dbReference type="ARBA" id="ARBA00007362"/>
    </source>
</evidence>
<feature type="transmembrane region" description="Helical" evidence="8">
    <location>
        <begin position="263"/>
        <end position="282"/>
    </location>
</feature>
<keyword evidence="4" id="KW-1003">Cell membrane</keyword>
<comment type="caution">
    <text evidence="10">The sequence shown here is derived from an EMBL/GenBank/DDBJ whole genome shotgun (WGS) entry which is preliminary data.</text>
</comment>
<name>A0ABU3REX5_9BACL</name>
<evidence type="ECO:0000256" key="1">
    <source>
        <dbReference type="ARBA" id="ARBA00004651"/>
    </source>
</evidence>
<evidence type="ECO:0000256" key="4">
    <source>
        <dbReference type="ARBA" id="ARBA00022475"/>
    </source>
</evidence>
<dbReference type="Pfam" id="PF00892">
    <property type="entry name" value="EamA"/>
    <property type="match status" value="1"/>
</dbReference>
<dbReference type="Proteomes" id="UP001260980">
    <property type="component" value="Unassembled WGS sequence"/>
</dbReference>
<dbReference type="InterPro" id="IPR004626">
    <property type="entry name" value="RarD"/>
</dbReference>
<reference evidence="10 11" key="1">
    <citation type="submission" date="2023-10" db="EMBL/GenBank/DDBJ databases">
        <title>Paenibacillus strain PFR10 Genome sequencing and assembly.</title>
        <authorList>
            <person name="Kim I."/>
        </authorList>
    </citation>
    <scope>NUCLEOTIDE SEQUENCE [LARGE SCALE GENOMIC DNA]</scope>
    <source>
        <strain evidence="10 11">PFR10</strain>
    </source>
</reference>
<feature type="transmembrane region" description="Helical" evidence="8">
    <location>
        <begin position="68"/>
        <end position="88"/>
    </location>
</feature>
<comment type="subcellular location">
    <subcellularLocation>
        <location evidence="1">Cell membrane</location>
        <topology evidence="1">Multi-pass membrane protein</topology>
    </subcellularLocation>
</comment>
<gene>
    <name evidence="10" type="primary">rarD</name>
    <name evidence="10" type="ORF">RQP52_17085</name>
</gene>
<feature type="transmembrane region" description="Helical" evidence="8">
    <location>
        <begin position="207"/>
        <end position="226"/>
    </location>
</feature>
<comment type="similarity">
    <text evidence="2">Belongs to the EamA transporter family.</text>
</comment>
<keyword evidence="7 8" id="KW-0472">Membrane</keyword>
<feature type="transmembrane region" description="Helical" evidence="8">
    <location>
        <begin position="34"/>
        <end position="52"/>
    </location>
</feature>
<evidence type="ECO:0000256" key="8">
    <source>
        <dbReference type="SAM" id="Phobius"/>
    </source>
</evidence>